<keyword evidence="1" id="KW-0812">Transmembrane</keyword>
<feature type="transmembrane region" description="Helical" evidence="1">
    <location>
        <begin position="14"/>
        <end position="34"/>
    </location>
</feature>
<feature type="transmembrane region" description="Helical" evidence="1">
    <location>
        <begin position="103"/>
        <end position="124"/>
    </location>
</feature>
<dbReference type="PROSITE" id="PS50850">
    <property type="entry name" value="MFS"/>
    <property type="match status" value="1"/>
</dbReference>
<name>X0W698_9ZZZZ</name>
<dbReference type="SUPFAM" id="SSF103473">
    <property type="entry name" value="MFS general substrate transporter"/>
    <property type="match status" value="1"/>
</dbReference>
<keyword evidence="1" id="KW-1133">Transmembrane helix</keyword>
<dbReference type="EMBL" id="BARS01034826">
    <property type="protein sequence ID" value="GAG26419.1"/>
    <property type="molecule type" value="Genomic_DNA"/>
</dbReference>
<accession>X0W698</accession>
<dbReference type="Gene3D" id="1.20.1250.20">
    <property type="entry name" value="MFS general substrate transporter like domains"/>
    <property type="match status" value="1"/>
</dbReference>
<feature type="non-terminal residue" evidence="3">
    <location>
        <position position="180"/>
    </location>
</feature>
<feature type="domain" description="Major facilitator superfamily (MFS) profile" evidence="2">
    <location>
        <begin position="6"/>
        <end position="180"/>
    </location>
</feature>
<evidence type="ECO:0000256" key="1">
    <source>
        <dbReference type="SAM" id="Phobius"/>
    </source>
</evidence>
<comment type="caution">
    <text evidence="3">The sequence shown here is derived from an EMBL/GenBank/DDBJ whole genome shotgun (WGS) entry which is preliminary data.</text>
</comment>
<proteinExistence type="predicted"/>
<gene>
    <name evidence="3" type="ORF">S01H1_53757</name>
</gene>
<evidence type="ECO:0000259" key="2">
    <source>
        <dbReference type="PROSITE" id="PS50850"/>
    </source>
</evidence>
<feature type="transmembrane region" description="Helical" evidence="1">
    <location>
        <begin position="78"/>
        <end position="97"/>
    </location>
</feature>
<dbReference type="GO" id="GO:0022857">
    <property type="term" value="F:transmembrane transporter activity"/>
    <property type="evidence" value="ECO:0007669"/>
    <property type="project" value="InterPro"/>
</dbReference>
<keyword evidence="1" id="KW-0472">Membrane</keyword>
<dbReference type="AlphaFoldDB" id="X0W698"/>
<reference evidence="3" key="1">
    <citation type="journal article" date="2014" name="Front. Microbiol.">
        <title>High frequency of phylogenetically diverse reductive dehalogenase-homologous genes in deep subseafloor sedimentary metagenomes.</title>
        <authorList>
            <person name="Kawai M."/>
            <person name="Futagami T."/>
            <person name="Toyoda A."/>
            <person name="Takaki Y."/>
            <person name="Nishi S."/>
            <person name="Hori S."/>
            <person name="Arai W."/>
            <person name="Tsubouchi T."/>
            <person name="Morono Y."/>
            <person name="Uchiyama I."/>
            <person name="Ito T."/>
            <person name="Fujiyama A."/>
            <person name="Inagaki F."/>
            <person name="Takami H."/>
        </authorList>
    </citation>
    <scope>NUCLEOTIDE SEQUENCE</scope>
    <source>
        <strain evidence="3">Expedition CK06-06</strain>
    </source>
</reference>
<sequence length="180" mass="19753">MINSIHYIIHVKPYVILMLSLSILGNIGVLVLLYTQLFLDKFGVSLAFFGFVYASAAIAQGIGAKVGAFIETYLKPKFFTVIMLWCFTLSLLLISFSSSLASFLVTLHIFTFVSGLFSPVFADYQNRFVPSFNRATIVSFSSIVHSTMFFFMAIPLGLVTQFFGLNVGLIATAGITALAI</sequence>
<organism evidence="3">
    <name type="scientific">marine sediment metagenome</name>
    <dbReference type="NCBI Taxonomy" id="412755"/>
    <lineage>
        <taxon>unclassified sequences</taxon>
        <taxon>metagenomes</taxon>
        <taxon>ecological metagenomes</taxon>
    </lineage>
</organism>
<protein>
    <recommendedName>
        <fullName evidence="2">Major facilitator superfamily (MFS) profile domain-containing protein</fullName>
    </recommendedName>
</protein>
<dbReference type="InterPro" id="IPR036259">
    <property type="entry name" value="MFS_trans_sf"/>
</dbReference>
<feature type="transmembrane region" description="Helical" evidence="1">
    <location>
        <begin position="46"/>
        <end position="66"/>
    </location>
</feature>
<evidence type="ECO:0000313" key="3">
    <source>
        <dbReference type="EMBL" id="GAG26419.1"/>
    </source>
</evidence>
<dbReference type="InterPro" id="IPR020846">
    <property type="entry name" value="MFS_dom"/>
</dbReference>